<evidence type="ECO:0000313" key="2">
    <source>
        <dbReference type="EMBL" id="KAH0773919.1"/>
    </source>
</evidence>
<evidence type="ECO:0000256" key="1">
    <source>
        <dbReference type="SAM" id="MobiDB-lite"/>
    </source>
</evidence>
<gene>
    <name evidence="2" type="ORF">KY290_011056</name>
</gene>
<organism evidence="2 3">
    <name type="scientific">Solanum tuberosum</name>
    <name type="common">Potato</name>
    <dbReference type="NCBI Taxonomy" id="4113"/>
    <lineage>
        <taxon>Eukaryota</taxon>
        <taxon>Viridiplantae</taxon>
        <taxon>Streptophyta</taxon>
        <taxon>Embryophyta</taxon>
        <taxon>Tracheophyta</taxon>
        <taxon>Spermatophyta</taxon>
        <taxon>Magnoliopsida</taxon>
        <taxon>eudicotyledons</taxon>
        <taxon>Gunneridae</taxon>
        <taxon>Pentapetalae</taxon>
        <taxon>asterids</taxon>
        <taxon>lamiids</taxon>
        <taxon>Solanales</taxon>
        <taxon>Solanaceae</taxon>
        <taxon>Solanoideae</taxon>
        <taxon>Solaneae</taxon>
        <taxon>Solanum</taxon>
    </lineage>
</organism>
<keyword evidence="3" id="KW-1185">Reference proteome</keyword>
<proteinExistence type="predicted"/>
<name>A0ABQ7VZI6_SOLTU</name>
<protein>
    <submittedName>
        <fullName evidence="2">Uncharacterized protein</fullName>
    </submittedName>
</protein>
<feature type="compositionally biased region" description="Pro residues" evidence="1">
    <location>
        <begin position="7"/>
        <end position="16"/>
    </location>
</feature>
<feature type="region of interest" description="Disordered" evidence="1">
    <location>
        <begin position="64"/>
        <end position="85"/>
    </location>
</feature>
<feature type="compositionally biased region" description="Low complexity" evidence="1">
    <location>
        <begin position="37"/>
        <end position="47"/>
    </location>
</feature>
<comment type="caution">
    <text evidence="2">The sequence shown here is derived from an EMBL/GenBank/DDBJ whole genome shotgun (WGS) entry which is preliminary data.</text>
</comment>
<accession>A0ABQ7VZI6</accession>
<sequence length="102" mass="10862">MISSLPLQPPPLPPPSLFSIDAGETERHHRPLRRNLRSPSPLLSSLPSLPFPLLLSARTTPPVSSVTATAAAGGEQAVTRPPPISKLQQTSGLFCSLVFFLT</sequence>
<evidence type="ECO:0000313" key="3">
    <source>
        <dbReference type="Proteomes" id="UP000826656"/>
    </source>
</evidence>
<feature type="region of interest" description="Disordered" evidence="1">
    <location>
        <begin position="1"/>
        <end position="47"/>
    </location>
</feature>
<dbReference type="Proteomes" id="UP000826656">
    <property type="component" value="Unassembled WGS sequence"/>
</dbReference>
<reference evidence="2 3" key="1">
    <citation type="journal article" date="2021" name="bioRxiv">
        <title>Chromosome-scale and haplotype-resolved genome assembly of a tetraploid potato cultivar.</title>
        <authorList>
            <person name="Sun H."/>
            <person name="Jiao W.-B."/>
            <person name="Krause K."/>
            <person name="Campoy J.A."/>
            <person name="Goel M."/>
            <person name="Folz-Donahue K."/>
            <person name="Kukat C."/>
            <person name="Huettel B."/>
            <person name="Schneeberger K."/>
        </authorList>
    </citation>
    <scope>NUCLEOTIDE SEQUENCE [LARGE SCALE GENOMIC DNA]</scope>
    <source>
        <strain evidence="2">SolTubOtavaFocal</strain>
        <tissue evidence="2">Leaves</tissue>
    </source>
</reference>
<dbReference type="EMBL" id="JAIVGD010000005">
    <property type="protein sequence ID" value="KAH0773919.1"/>
    <property type="molecule type" value="Genomic_DNA"/>
</dbReference>